<name>A0A0A2M749_9FLAO</name>
<evidence type="ECO:0000259" key="1">
    <source>
        <dbReference type="Pfam" id="PF12728"/>
    </source>
</evidence>
<dbReference type="Pfam" id="PF12728">
    <property type="entry name" value="HTH_17"/>
    <property type="match status" value="1"/>
</dbReference>
<reference evidence="2 3" key="1">
    <citation type="submission" date="2013-09" db="EMBL/GenBank/DDBJ databases">
        <authorList>
            <person name="Zeng Z."/>
            <person name="Chen C."/>
        </authorList>
    </citation>
    <scope>NUCLEOTIDE SEQUENCE [LARGE SCALE GENOMIC DNA]</scope>
    <source>
        <strain evidence="2 3">WB 3.3-2</strain>
    </source>
</reference>
<gene>
    <name evidence="2" type="ORF">Q765_03355</name>
</gene>
<accession>A0A0A2M749</accession>
<dbReference type="Proteomes" id="UP000030152">
    <property type="component" value="Unassembled WGS sequence"/>
</dbReference>
<organism evidence="2 3">
    <name type="scientific">Flavobacterium rivuli WB 3.3-2 = DSM 21788</name>
    <dbReference type="NCBI Taxonomy" id="1121895"/>
    <lineage>
        <taxon>Bacteria</taxon>
        <taxon>Pseudomonadati</taxon>
        <taxon>Bacteroidota</taxon>
        <taxon>Flavobacteriia</taxon>
        <taxon>Flavobacteriales</taxon>
        <taxon>Flavobacteriaceae</taxon>
        <taxon>Flavobacterium</taxon>
    </lineage>
</organism>
<evidence type="ECO:0000313" key="2">
    <source>
        <dbReference type="EMBL" id="KGO88104.1"/>
    </source>
</evidence>
<dbReference type="InterPro" id="IPR009061">
    <property type="entry name" value="DNA-bd_dom_put_sf"/>
</dbReference>
<comment type="caution">
    <text evidence="2">The sequence shown here is derived from an EMBL/GenBank/DDBJ whole genome shotgun (WGS) entry which is preliminary data.</text>
</comment>
<protein>
    <recommendedName>
        <fullName evidence="1">Helix-turn-helix domain-containing protein</fullName>
    </recommendedName>
</protein>
<dbReference type="InterPro" id="IPR041657">
    <property type="entry name" value="HTH_17"/>
</dbReference>
<dbReference type="EMBL" id="JRLX01000002">
    <property type="protein sequence ID" value="KGO88104.1"/>
    <property type="molecule type" value="Genomic_DNA"/>
</dbReference>
<sequence length="94" mass="10814">MIYQLPRLHPDDVQEIKEYLAAEIKAELRLLHTSDNTINEMMTFSVKQVADVLGKHPQTISDYCKKGIIKAAKSGKNWIITKQNLELYQNGEQK</sequence>
<proteinExistence type="predicted"/>
<evidence type="ECO:0000313" key="3">
    <source>
        <dbReference type="Proteomes" id="UP000030152"/>
    </source>
</evidence>
<dbReference type="AlphaFoldDB" id="A0A0A2M749"/>
<keyword evidence="3" id="KW-1185">Reference proteome</keyword>
<feature type="domain" description="Helix-turn-helix" evidence="1">
    <location>
        <begin position="44"/>
        <end position="90"/>
    </location>
</feature>
<dbReference type="SUPFAM" id="SSF46955">
    <property type="entry name" value="Putative DNA-binding domain"/>
    <property type="match status" value="1"/>
</dbReference>
<dbReference type="RefSeq" id="WP_020212236.1">
    <property type="nucleotide sequence ID" value="NZ_JRLX01000002.1"/>
</dbReference>